<dbReference type="NCBIfam" id="TIGR01492">
    <property type="entry name" value="CPW_WPC"/>
    <property type="match status" value="1"/>
</dbReference>
<protein>
    <recommendedName>
        <fullName evidence="2">CPW-WPC domain-containing protein</fullName>
    </recommendedName>
</protein>
<dbReference type="AlphaFoldDB" id="A0A1Q9DMK7"/>
<sequence>MYRRLLPFAVVMLLHCRFAAGSFQFASLTDLSSEQAPAPMSDNRASQIMEGDCEASCHVAGKPEAMPGMLASSATRLGDAMLCRHVTSMSVEDKATFSYRCGVRWPCLSPFEAKAYDEVCPESWVLGYGQVCHAPPSYRGWTAEEKATFEHEYDAVGIKGVRLAGVAWVSRVNATIRPRVLLGELSWAPAEYVLCNKRQSFTDLSPDEKRAFEDTCGVRFPCRSVSDCERSYETACPRGWYSLDGGLTCVAPLAYPGNCSRLLDNAQALSKQAKLRLEAVCDVVYPCVSAVACGVTRALAGWPARDRGGAVFCQQQLMFFVSRRADASPVMPAVPPGGEQRLPGLKLELDPPSKIDTQVTSLISTHEVGGVVARVLSALDDPAAISSLDRPWPMSFVSLPVTGLLDNGGGVGVKGSKRTVHVKVLGQELNVPNSFPAELAAVEDARDRQLVPVHIELGQRPYPTLSSLVKDMQLRRDLREDLNQQLLLDAEMDFLENANKIVKAAVEVAAARVKALHT</sequence>
<gene>
    <name evidence="3" type="ORF">AK812_SmicGene21358</name>
</gene>
<dbReference type="EMBL" id="LSRX01000468">
    <property type="protein sequence ID" value="OLP96395.1"/>
    <property type="molecule type" value="Genomic_DNA"/>
</dbReference>
<dbReference type="SMART" id="SM01099">
    <property type="entry name" value="CPW_WPC"/>
    <property type="match status" value="2"/>
</dbReference>
<feature type="chain" id="PRO_5012005647" description="CPW-WPC domain-containing protein" evidence="1">
    <location>
        <begin position="22"/>
        <end position="518"/>
    </location>
</feature>
<dbReference type="OrthoDB" id="373941at2759"/>
<feature type="domain" description="CPW-WPC" evidence="2">
    <location>
        <begin position="228"/>
        <end position="289"/>
    </location>
</feature>
<accession>A0A1Q9DMK7</accession>
<evidence type="ECO:0000313" key="4">
    <source>
        <dbReference type="Proteomes" id="UP000186817"/>
    </source>
</evidence>
<feature type="signal peptide" evidence="1">
    <location>
        <begin position="1"/>
        <end position="21"/>
    </location>
</feature>
<dbReference type="InterPro" id="IPR006387">
    <property type="entry name" value="CPW_WPC_dom"/>
</dbReference>
<evidence type="ECO:0000259" key="2">
    <source>
        <dbReference type="SMART" id="SM01099"/>
    </source>
</evidence>
<evidence type="ECO:0000313" key="3">
    <source>
        <dbReference type="EMBL" id="OLP96395.1"/>
    </source>
</evidence>
<organism evidence="3 4">
    <name type="scientific">Symbiodinium microadriaticum</name>
    <name type="common">Dinoflagellate</name>
    <name type="synonym">Zooxanthella microadriatica</name>
    <dbReference type="NCBI Taxonomy" id="2951"/>
    <lineage>
        <taxon>Eukaryota</taxon>
        <taxon>Sar</taxon>
        <taxon>Alveolata</taxon>
        <taxon>Dinophyceae</taxon>
        <taxon>Suessiales</taxon>
        <taxon>Symbiodiniaceae</taxon>
        <taxon>Symbiodinium</taxon>
    </lineage>
</organism>
<reference evidence="3 4" key="1">
    <citation type="submission" date="2016-02" db="EMBL/GenBank/DDBJ databases">
        <title>Genome analysis of coral dinoflagellate symbionts highlights evolutionary adaptations to a symbiotic lifestyle.</title>
        <authorList>
            <person name="Aranda M."/>
            <person name="Li Y."/>
            <person name="Liew Y.J."/>
            <person name="Baumgarten S."/>
            <person name="Simakov O."/>
            <person name="Wilson M."/>
            <person name="Piel J."/>
            <person name="Ashoor H."/>
            <person name="Bougouffa S."/>
            <person name="Bajic V.B."/>
            <person name="Ryu T."/>
            <person name="Ravasi T."/>
            <person name="Bayer T."/>
            <person name="Micklem G."/>
            <person name="Kim H."/>
            <person name="Bhak J."/>
            <person name="Lajeunesse T.C."/>
            <person name="Voolstra C.R."/>
        </authorList>
    </citation>
    <scope>NUCLEOTIDE SEQUENCE [LARGE SCALE GENOMIC DNA]</scope>
    <source>
        <strain evidence="3 4">CCMP2467</strain>
    </source>
</reference>
<name>A0A1Q9DMK7_SYMMI</name>
<keyword evidence="4" id="KW-1185">Reference proteome</keyword>
<proteinExistence type="predicted"/>
<feature type="domain" description="CPW-WPC" evidence="2">
    <location>
        <begin position="107"/>
        <end position="224"/>
    </location>
</feature>
<dbReference type="Proteomes" id="UP000186817">
    <property type="component" value="Unassembled WGS sequence"/>
</dbReference>
<dbReference type="Pfam" id="PF09717">
    <property type="entry name" value="CPW_WPC"/>
    <property type="match status" value="2"/>
</dbReference>
<keyword evidence="1" id="KW-0732">Signal</keyword>
<evidence type="ECO:0000256" key="1">
    <source>
        <dbReference type="SAM" id="SignalP"/>
    </source>
</evidence>
<comment type="caution">
    <text evidence="3">The sequence shown here is derived from an EMBL/GenBank/DDBJ whole genome shotgun (WGS) entry which is preliminary data.</text>
</comment>